<name>A0A6J4JAK2_9ACTN</name>
<evidence type="ECO:0000256" key="1">
    <source>
        <dbReference type="SAM" id="MobiDB-lite"/>
    </source>
</evidence>
<dbReference type="AlphaFoldDB" id="A0A6J4JAK2"/>
<accession>A0A6J4JAK2</accession>
<gene>
    <name evidence="2" type="ORF">AVDCRST_MAG57-3642</name>
</gene>
<protein>
    <submittedName>
        <fullName evidence="2">Uncharacterized protein</fullName>
    </submittedName>
</protein>
<feature type="region of interest" description="Disordered" evidence="1">
    <location>
        <begin position="30"/>
        <end position="56"/>
    </location>
</feature>
<reference evidence="2" key="1">
    <citation type="submission" date="2020-02" db="EMBL/GenBank/DDBJ databases">
        <authorList>
            <person name="Meier V. D."/>
        </authorList>
    </citation>
    <scope>NUCLEOTIDE SEQUENCE</scope>
    <source>
        <strain evidence="2">AVDCRST_MAG57</strain>
    </source>
</reference>
<feature type="compositionally biased region" description="Polar residues" evidence="1">
    <location>
        <begin position="46"/>
        <end position="56"/>
    </location>
</feature>
<organism evidence="2">
    <name type="scientific">uncultured Blastococcus sp</name>
    <dbReference type="NCBI Taxonomy" id="217144"/>
    <lineage>
        <taxon>Bacteria</taxon>
        <taxon>Bacillati</taxon>
        <taxon>Actinomycetota</taxon>
        <taxon>Actinomycetes</taxon>
        <taxon>Geodermatophilales</taxon>
        <taxon>Geodermatophilaceae</taxon>
        <taxon>Blastococcus</taxon>
        <taxon>environmental samples</taxon>
    </lineage>
</organism>
<sequence length="56" mass="5687">MLAGPGPVFVLHDEGPAPALVGLTTPSAERVRGHERGCSGPGRGQPITTGPVSRSR</sequence>
<proteinExistence type="predicted"/>
<dbReference type="EMBL" id="CADCTI010000278">
    <property type="protein sequence ID" value="CAA9275118.1"/>
    <property type="molecule type" value="Genomic_DNA"/>
</dbReference>
<evidence type="ECO:0000313" key="2">
    <source>
        <dbReference type="EMBL" id="CAA9275118.1"/>
    </source>
</evidence>